<organism evidence="1 2">
    <name type="scientific">Panagrolaimus sp. PS1159</name>
    <dbReference type="NCBI Taxonomy" id="55785"/>
    <lineage>
        <taxon>Eukaryota</taxon>
        <taxon>Metazoa</taxon>
        <taxon>Ecdysozoa</taxon>
        <taxon>Nematoda</taxon>
        <taxon>Chromadorea</taxon>
        <taxon>Rhabditida</taxon>
        <taxon>Tylenchina</taxon>
        <taxon>Panagrolaimomorpha</taxon>
        <taxon>Panagrolaimoidea</taxon>
        <taxon>Panagrolaimidae</taxon>
        <taxon>Panagrolaimus</taxon>
    </lineage>
</organism>
<accession>A0AC35GKR0</accession>
<proteinExistence type="predicted"/>
<evidence type="ECO:0000313" key="2">
    <source>
        <dbReference type="WBParaSite" id="PS1159_v2.g617.t1"/>
    </source>
</evidence>
<dbReference type="Proteomes" id="UP000887580">
    <property type="component" value="Unplaced"/>
</dbReference>
<protein>
    <submittedName>
        <fullName evidence="2">Uncharacterized protein</fullName>
    </submittedName>
</protein>
<reference evidence="2" key="1">
    <citation type="submission" date="2022-11" db="UniProtKB">
        <authorList>
            <consortium name="WormBaseParasite"/>
        </authorList>
    </citation>
    <scope>IDENTIFICATION</scope>
</reference>
<sequence length="513" mass="58075">MEPSPKKPVVGCYVIGGDSIYLSEDIPDGLYCASEEYISCFECACKKLTTKVECLVIVDHILNDPEMLQQIYGTAKEYAKVVYIIPAVVAILQRAASHACIITEERILVLINIRLKYLSFILEKDGFLLSAVDVQMNSLKSLQNEEYSEFSEKPVFCITGLTMEETVREQLGIEFPRNLKIYHFKNQMKSLVIGGFCKAKCIVEPGKHLEITTFTPGLFYGTNALVRPCSEFPLKLHFVPSSFENMSFGDTLTTRINIQAIWSFKKVELKNDTFDPSLNYLLEYDECGLMKIHNVSINPFDIFNNFGTGNQKVQVWSAENKQMGSFNFEKGFVQLGPLSLDLKNLIAYDLLNDEEQVVKQLTAMHSDLVTVFVDQKLNSFRNGPIISVAPSYIGLLQYCLTFFQPTCPKILILIVTKTASKMYALNQRTQFCYTVTYCSNLTQTYINSSITGGYPDVGLFYLTEKGSSKYLFFEPEFKYQFVKCDIENCNETILYGGAIYALQNSNTTLTSPY</sequence>
<name>A0AC35GKR0_9BILA</name>
<dbReference type="WBParaSite" id="PS1159_v2.g617.t1">
    <property type="protein sequence ID" value="PS1159_v2.g617.t1"/>
    <property type="gene ID" value="PS1159_v2.g617"/>
</dbReference>
<evidence type="ECO:0000313" key="1">
    <source>
        <dbReference type="Proteomes" id="UP000887580"/>
    </source>
</evidence>